<dbReference type="OrthoDB" id="9801699at2"/>
<dbReference type="SUPFAM" id="SSF51905">
    <property type="entry name" value="FAD/NAD(P)-binding domain"/>
    <property type="match status" value="1"/>
</dbReference>
<evidence type="ECO:0000313" key="2">
    <source>
        <dbReference type="EMBL" id="TDF96332.1"/>
    </source>
</evidence>
<gene>
    <name evidence="2" type="ORF">E1757_18300</name>
</gene>
<reference evidence="2 3" key="1">
    <citation type="submission" date="2019-03" db="EMBL/GenBank/DDBJ databases">
        <title>This is whole genome sequence of Paenibacillus sp MS74 strain.</title>
        <authorList>
            <person name="Trinh H.N."/>
        </authorList>
    </citation>
    <scope>NUCLEOTIDE SEQUENCE [LARGE SCALE GENOMIC DNA]</scope>
    <source>
        <strain evidence="2 3">MS74</strain>
    </source>
</reference>
<keyword evidence="3" id="KW-1185">Reference proteome</keyword>
<evidence type="ECO:0000313" key="3">
    <source>
        <dbReference type="Proteomes" id="UP000295636"/>
    </source>
</evidence>
<name>A0A4R5KM77_9BACL</name>
<dbReference type="Pfam" id="PF01266">
    <property type="entry name" value="DAO"/>
    <property type="match status" value="1"/>
</dbReference>
<protein>
    <submittedName>
        <fullName evidence="2">FAD-binding oxidoreductase</fullName>
    </submittedName>
</protein>
<feature type="domain" description="FAD dependent oxidoreductase" evidence="1">
    <location>
        <begin position="8"/>
        <end position="216"/>
    </location>
</feature>
<dbReference type="InterPro" id="IPR006076">
    <property type="entry name" value="FAD-dep_OxRdtase"/>
</dbReference>
<organism evidence="2 3">
    <name type="scientific">Paenibacillus piri</name>
    <dbReference type="NCBI Taxonomy" id="2547395"/>
    <lineage>
        <taxon>Bacteria</taxon>
        <taxon>Bacillati</taxon>
        <taxon>Bacillota</taxon>
        <taxon>Bacilli</taxon>
        <taxon>Bacillales</taxon>
        <taxon>Paenibacillaceae</taxon>
        <taxon>Paenibacillus</taxon>
    </lineage>
</organism>
<dbReference type="Gene3D" id="3.30.9.10">
    <property type="entry name" value="D-Amino Acid Oxidase, subunit A, domain 2"/>
    <property type="match status" value="1"/>
</dbReference>
<dbReference type="EMBL" id="SMRT01000008">
    <property type="protein sequence ID" value="TDF96332.1"/>
    <property type="molecule type" value="Genomic_DNA"/>
</dbReference>
<dbReference type="Proteomes" id="UP000295636">
    <property type="component" value="Unassembled WGS sequence"/>
</dbReference>
<dbReference type="RefSeq" id="WP_133230663.1">
    <property type="nucleotide sequence ID" value="NZ_SMRT01000008.1"/>
</dbReference>
<proteinExistence type="predicted"/>
<evidence type="ECO:0000259" key="1">
    <source>
        <dbReference type="Pfam" id="PF01266"/>
    </source>
</evidence>
<dbReference type="InterPro" id="IPR036188">
    <property type="entry name" value="FAD/NAD-bd_sf"/>
</dbReference>
<comment type="caution">
    <text evidence="2">The sequence shown here is derived from an EMBL/GenBank/DDBJ whole genome shotgun (WGS) entry which is preliminary data.</text>
</comment>
<dbReference type="AlphaFoldDB" id="A0A4R5KM77"/>
<accession>A0A4R5KM77</accession>
<sequence length="372" mass="42444">MRETYDRVIIGAGMYGLYAAVQSGRNGYSTLVIETEDEPFKRGSRVNQARLHNGYHYPRSYATAAKSQKYFDRFLNDFSDCIHTDFNKVYGIASNFSWTNGSQFKHFADNLQLVCEETDLEPYFYRSAVEKAYRTIEYSFDAQRLKAKLLGQIDPGICGFRFGTTICNVVKEDGHFIVTLDSGEQFETPYILNATYAGTNQIHDLMGYEHLPIKYELCEVIICDVSEHLKGVGITVMDGPFFSIMPFGFTGYHSLTTVSNTPHYTSHDSLPAFPCQEEGGRCSPGHLRSCNQCKHKPETAFVEMNQMVKKYLKSDIVIRYVESLYTVKPVLKTSEVDDSRPTVIRQYSQNPEFYTVFSGKINTVYDLDDILR</sequence>
<dbReference type="Gene3D" id="3.50.50.60">
    <property type="entry name" value="FAD/NAD(P)-binding domain"/>
    <property type="match status" value="1"/>
</dbReference>